<feature type="region of interest" description="Disordered" evidence="1">
    <location>
        <begin position="184"/>
        <end position="213"/>
    </location>
</feature>
<name>G0PHM3_CAEBE</name>
<dbReference type="STRING" id="135651.G0PHM3"/>
<evidence type="ECO:0000256" key="1">
    <source>
        <dbReference type="SAM" id="MobiDB-lite"/>
    </source>
</evidence>
<dbReference type="InParanoid" id="G0PHM3"/>
<evidence type="ECO:0000313" key="3">
    <source>
        <dbReference type="Proteomes" id="UP000008068"/>
    </source>
</evidence>
<dbReference type="HOGENOM" id="CLU_430983_0_0_1"/>
<dbReference type="PANTHER" id="PTHR23274">
    <property type="entry name" value="DNA HELICASE-RELATED"/>
    <property type="match status" value="1"/>
</dbReference>
<organism evidence="3">
    <name type="scientific">Caenorhabditis brenneri</name>
    <name type="common">Nematode worm</name>
    <dbReference type="NCBI Taxonomy" id="135651"/>
    <lineage>
        <taxon>Eukaryota</taxon>
        <taxon>Metazoa</taxon>
        <taxon>Ecdysozoa</taxon>
        <taxon>Nematoda</taxon>
        <taxon>Chromadorea</taxon>
        <taxon>Rhabditida</taxon>
        <taxon>Rhabditina</taxon>
        <taxon>Rhabditomorpha</taxon>
        <taxon>Rhabditoidea</taxon>
        <taxon>Rhabditidae</taxon>
        <taxon>Peloderinae</taxon>
        <taxon>Caenorhabditis</taxon>
    </lineage>
</organism>
<proteinExistence type="predicted"/>
<feature type="compositionally biased region" description="Polar residues" evidence="1">
    <location>
        <begin position="100"/>
        <end position="115"/>
    </location>
</feature>
<dbReference type="GO" id="GO:0005657">
    <property type="term" value="C:replication fork"/>
    <property type="evidence" value="ECO:0007669"/>
    <property type="project" value="TreeGrafter"/>
</dbReference>
<dbReference type="Gene3D" id="3.40.50.300">
    <property type="entry name" value="P-loop containing nucleotide triphosphate hydrolases"/>
    <property type="match status" value="1"/>
</dbReference>
<accession>G0PHM3</accession>
<dbReference type="InterPro" id="IPR027417">
    <property type="entry name" value="P-loop_NTPase"/>
</dbReference>
<gene>
    <name evidence="2" type="ORF">CAEBREN_15846</name>
</gene>
<dbReference type="PANTHER" id="PTHR23274:SF51">
    <property type="entry name" value="OS03G0423850 PROTEIN"/>
    <property type="match status" value="1"/>
</dbReference>
<feature type="region of interest" description="Disordered" evidence="1">
    <location>
        <begin position="94"/>
        <end position="115"/>
    </location>
</feature>
<feature type="region of interest" description="Disordered" evidence="1">
    <location>
        <begin position="269"/>
        <end position="308"/>
    </location>
</feature>
<dbReference type="GO" id="GO:0006260">
    <property type="term" value="P:DNA replication"/>
    <property type="evidence" value="ECO:0007669"/>
    <property type="project" value="TreeGrafter"/>
</dbReference>
<dbReference type="EMBL" id="GL380493">
    <property type="protein sequence ID" value="EGT56816.1"/>
    <property type="molecule type" value="Genomic_DNA"/>
</dbReference>
<dbReference type="eggNOG" id="KOG0987">
    <property type="taxonomic scope" value="Eukaryota"/>
</dbReference>
<dbReference type="SUPFAM" id="SSF52540">
    <property type="entry name" value="P-loop containing nucleoside triphosphate hydrolases"/>
    <property type="match status" value="1"/>
</dbReference>
<sequence length="635" mass="69836">MGERVLGCELITGPRKGEAVLVPRITLTYDTDIPFVLKRNQFPIRPACAMTVNKAQGQTFDRIGVLLDNPIFSHGQLYVALSRTRTKEGVRISAPDNADITGTPTKSASSYNGNGQTVIKSGVQTMESGLKEARLPIEAISPAGKRDHVRAEKRLRTYFASKKLTMPGSYVPKNRIIWKYAKDASNTSPSESKAPPRGFGTKKVPYRPKLTDDDKTKQNIEKYWNYKIALFTKITSSSMKCLPEEEDIPSNKPEIDYVEMGLTEFVKNPFKTDTHNDPVPNNLSDAASDESTDKSNASSSSVGRTDPEAVVIEDFNNTSQMAADSGSFFRGGCITSNEAANLDKTPFQISQPRPEEIGDAMIRIKAFLANNSFVELKELALVNDNVTTLAEKYFRNELDMESYTALLSTATSSFFRDELNSEAPCSSVNTSILQVLGMRGESVGASSTNSFPCRLDTSNSSVDSLDSPSRSAIISQVSLSENDGIEAARKRMKESLASISSPKKTVDSADDSSGIPTDTFTLFGGVLINGVSHNPLDTSTSQTTPVKTNTIQKLMKKSSVTNWKKKKEVYTPPKSRFSKYFTTTKKGYKMTTQRLKEGFQKKGRNEPMQDTMPASAILISTHPMSVVSITVRLYR</sequence>
<evidence type="ECO:0008006" key="4">
    <source>
        <dbReference type="Google" id="ProtNLM"/>
    </source>
</evidence>
<reference evidence="3" key="1">
    <citation type="submission" date="2011-07" db="EMBL/GenBank/DDBJ databases">
        <authorList>
            <consortium name="Caenorhabditis brenneri Sequencing and Analysis Consortium"/>
            <person name="Wilson R.K."/>
        </authorList>
    </citation>
    <scope>NUCLEOTIDE SEQUENCE [LARGE SCALE GENOMIC DNA]</scope>
    <source>
        <strain evidence="3">PB2801</strain>
    </source>
</reference>
<evidence type="ECO:0000313" key="2">
    <source>
        <dbReference type="EMBL" id="EGT56816.1"/>
    </source>
</evidence>
<dbReference type="Proteomes" id="UP000008068">
    <property type="component" value="Unassembled WGS sequence"/>
</dbReference>
<dbReference type="OrthoDB" id="9997116at2759"/>
<dbReference type="AlphaFoldDB" id="G0PHM3"/>
<feature type="compositionally biased region" description="Polar residues" evidence="1">
    <location>
        <begin position="294"/>
        <end position="303"/>
    </location>
</feature>
<keyword evidence="3" id="KW-1185">Reference proteome</keyword>
<protein>
    <recommendedName>
        <fullName evidence="4">ATP-dependent DNA helicase</fullName>
    </recommendedName>
</protein>
<dbReference type="CDD" id="cd18809">
    <property type="entry name" value="SF1_C_RecD"/>
    <property type="match status" value="1"/>
</dbReference>